<feature type="region of interest" description="Disordered" evidence="1">
    <location>
        <begin position="163"/>
        <end position="194"/>
    </location>
</feature>
<dbReference type="PANTHER" id="PTHR22529:SF1">
    <property type="entry name" value="EPITHELIAL-STROMAL INTERACTION PROTEIN 1"/>
    <property type="match status" value="1"/>
</dbReference>
<accession>A0A5A9P451</accession>
<sequence>MTDREQVNQYEDEQRNSPTTSNTRDQPTYAVGYTQIPPNSSRHSELQRRKTGSFFKTWSRLTELFLWQQAIPSQHHPGVNARITENPEDRKRMQACLRRKRSKGESNKQRRNLIMHYLKAEILEEKLKQEEEDRKRQIDTDHRRVNLAFLNRLQISASDRVSEPMSNTLCEDNDELEDPASSPVTNPLQGHTEEEGCEQVGAVTKLLQNFPYYEQDMLEDILRQCNGDYKQAYELLNV</sequence>
<proteinExistence type="predicted"/>
<evidence type="ECO:0000313" key="3">
    <source>
        <dbReference type="Proteomes" id="UP000324632"/>
    </source>
</evidence>
<dbReference type="InterPro" id="IPR026185">
    <property type="entry name" value="EPSTI1"/>
</dbReference>
<feature type="region of interest" description="Disordered" evidence="1">
    <location>
        <begin position="1"/>
        <end position="48"/>
    </location>
</feature>
<protein>
    <submittedName>
        <fullName evidence="2">Uncharacterized protein</fullName>
    </submittedName>
</protein>
<dbReference type="InterPro" id="IPR009060">
    <property type="entry name" value="UBA-like_sf"/>
</dbReference>
<keyword evidence="3" id="KW-1185">Reference proteome</keyword>
<dbReference type="Proteomes" id="UP000324632">
    <property type="component" value="Chromosome 10"/>
</dbReference>
<dbReference type="PANTHER" id="PTHR22529">
    <property type="entry name" value="EPITHELIAL-STROMAL INTERACTION PROTEIN 1"/>
    <property type="match status" value="1"/>
</dbReference>
<dbReference type="EMBL" id="SOYY01000010">
    <property type="protein sequence ID" value="KAA0715951.1"/>
    <property type="molecule type" value="Genomic_DNA"/>
</dbReference>
<comment type="caution">
    <text evidence="2">The sequence shown here is derived from an EMBL/GenBank/DDBJ whole genome shotgun (WGS) entry which is preliminary data.</text>
</comment>
<organism evidence="2 3">
    <name type="scientific">Triplophysa tibetana</name>
    <dbReference type="NCBI Taxonomy" id="1572043"/>
    <lineage>
        <taxon>Eukaryota</taxon>
        <taxon>Metazoa</taxon>
        <taxon>Chordata</taxon>
        <taxon>Craniata</taxon>
        <taxon>Vertebrata</taxon>
        <taxon>Euteleostomi</taxon>
        <taxon>Actinopterygii</taxon>
        <taxon>Neopterygii</taxon>
        <taxon>Teleostei</taxon>
        <taxon>Ostariophysi</taxon>
        <taxon>Cypriniformes</taxon>
        <taxon>Nemacheilidae</taxon>
        <taxon>Triplophysa</taxon>
    </lineage>
</organism>
<evidence type="ECO:0000313" key="2">
    <source>
        <dbReference type="EMBL" id="KAA0715951.1"/>
    </source>
</evidence>
<dbReference type="SUPFAM" id="SSF46934">
    <property type="entry name" value="UBA-like"/>
    <property type="match status" value="1"/>
</dbReference>
<feature type="compositionally biased region" description="Polar residues" evidence="1">
    <location>
        <begin position="16"/>
        <end position="26"/>
    </location>
</feature>
<evidence type="ECO:0000256" key="1">
    <source>
        <dbReference type="SAM" id="MobiDB-lite"/>
    </source>
</evidence>
<reference evidence="2 3" key="1">
    <citation type="journal article" date="2019" name="Mol. Ecol. Resour.">
        <title>Chromosome-level genome assembly of Triplophysa tibetana, a fish adapted to the harsh high-altitude environment of the Tibetan Plateau.</title>
        <authorList>
            <person name="Yang X."/>
            <person name="Liu H."/>
            <person name="Ma Z."/>
            <person name="Zou Y."/>
            <person name="Zou M."/>
            <person name="Mao Y."/>
            <person name="Li X."/>
            <person name="Wang H."/>
            <person name="Chen T."/>
            <person name="Wang W."/>
            <person name="Yang R."/>
        </authorList>
    </citation>
    <scope>NUCLEOTIDE SEQUENCE [LARGE SCALE GENOMIC DNA]</scope>
    <source>
        <strain evidence="2">TTIB1903HZAU</strain>
        <tissue evidence="2">Muscle</tissue>
    </source>
</reference>
<gene>
    <name evidence="2" type="ORF">E1301_Tti016153</name>
</gene>
<dbReference type="AlphaFoldDB" id="A0A5A9P451"/>
<name>A0A5A9P451_9TELE</name>